<evidence type="ECO:0000313" key="3">
    <source>
        <dbReference type="Proteomes" id="UP000002197"/>
    </source>
</evidence>
<feature type="transmembrane region" description="Helical" evidence="1">
    <location>
        <begin position="365"/>
        <end position="385"/>
    </location>
</feature>
<feature type="transmembrane region" description="Helical" evidence="1">
    <location>
        <begin position="7"/>
        <end position="24"/>
    </location>
</feature>
<feature type="transmembrane region" description="Helical" evidence="1">
    <location>
        <begin position="86"/>
        <end position="116"/>
    </location>
</feature>
<dbReference type="RefSeq" id="WP_011203515.1">
    <property type="nucleotide sequence ID" value="NC_006347.1"/>
</dbReference>
<protein>
    <submittedName>
        <fullName evidence="2">Putative polysaccharide polymerase</fullName>
    </submittedName>
</protein>
<dbReference type="NCBIfam" id="TIGR04370">
    <property type="entry name" value="glyco_rpt_poly"/>
    <property type="match status" value="1"/>
</dbReference>
<dbReference type="EMBL" id="AP006841">
    <property type="protein sequence ID" value="BAD50660.1"/>
    <property type="molecule type" value="Genomic_DNA"/>
</dbReference>
<sequence>MFRKNLIKKLFLFFSLLSFIQYLYCPNYYSFGYILFLFLLFCVDVYLYFKIKKKKNYFDFDTLFLFVFSLAAFAYPVFLYEPSFPFIYFFGFSFNVDTISHAVSISLIAINCYLLGSVSLTKKEETASRVIYVNNRLLIFLSCLLFVLFICSGGVSYYQAMYGKSANAELSGPINQLQSLLQATLIATIGTEFYNLRACRKKPNKLFLLVCVTLSFLMLYAGNRTFAMQILLPTSFFLFYFYYQISFSRFILLAIIGFFSMWFIQINRTGKTIDENIIINSASVISDIVIPSRSNFLVFEVVDKTGFTYGYSMSGGVIGVIPSLERFLNLVGLDSKNTGSATLFTRYTLGDNPSVGLGTMLQADIYLSFGLVGILLFFWGLGKFVNRIQMQLQLNVYYSYIIYSALMAHAVFWVRAEATYPLRIIIWSLIIAYLNKLYWNCYAKKDNVFYSKSANRRNRESVHHLC</sequence>
<dbReference type="Pfam" id="PF14296">
    <property type="entry name" value="O-ag_pol_Wzy"/>
    <property type="match status" value="1"/>
</dbReference>
<feature type="transmembrane region" description="Helical" evidence="1">
    <location>
        <begin position="397"/>
        <end position="414"/>
    </location>
</feature>
<dbReference type="InterPro" id="IPR029468">
    <property type="entry name" value="O-ag_pol_Wzy"/>
</dbReference>
<proteinExistence type="predicted"/>
<feature type="transmembrane region" description="Helical" evidence="1">
    <location>
        <begin position="420"/>
        <end position="439"/>
    </location>
</feature>
<feature type="transmembrane region" description="Helical" evidence="1">
    <location>
        <begin position="30"/>
        <end position="49"/>
    </location>
</feature>
<dbReference type="OrthoDB" id="1041956at2"/>
<reference evidence="2 3" key="1">
    <citation type="journal article" date="2004" name="Proc. Natl. Acad. Sci. U.S.A.">
        <title>Genomic analysis of Bacteroides fragilis reveals extensive DNA inversions regulating cell surface adaptation.</title>
        <authorList>
            <person name="Kuwahara T."/>
            <person name="Yamashita A."/>
            <person name="Hirakawa H."/>
            <person name="Nakayama H."/>
            <person name="Toh H."/>
            <person name="Okada N."/>
            <person name="Kuhara S."/>
            <person name="Hattori M."/>
            <person name="Hayashi T."/>
            <person name="Ohnishi Y."/>
        </authorList>
    </citation>
    <scope>NUCLEOTIDE SEQUENCE [LARGE SCALE GENOMIC DNA]</scope>
    <source>
        <strain evidence="2 3">YCH46</strain>
    </source>
</reference>
<keyword evidence="1" id="KW-0812">Transmembrane</keyword>
<dbReference type="Proteomes" id="UP000002197">
    <property type="component" value="Chromosome"/>
</dbReference>
<organism evidence="2 3">
    <name type="scientific">Bacteroides fragilis (strain YCH46)</name>
    <dbReference type="NCBI Taxonomy" id="295405"/>
    <lineage>
        <taxon>Bacteria</taxon>
        <taxon>Pseudomonadati</taxon>
        <taxon>Bacteroidota</taxon>
        <taxon>Bacteroidia</taxon>
        <taxon>Bacteroidales</taxon>
        <taxon>Bacteroidaceae</taxon>
        <taxon>Bacteroides</taxon>
    </lineage>
</organism>
<dbReference type="STRING" id="295405.BF3918"/>
<dbReference type="KEGG" id="bfr:BF3918"/>
<dbReference type="AlphaFoldDB" id="Q64PC1"/>
<name>Q64PC1_BACFR</name>
<dbReference type="HOGENOM" id="CLU_046818_0_0_10"/>
<feature type="transmembrane region" description="Helical" evidence="1">
    <location>
        <begin position="203"/>
        <end position="220"/>
    </location>
</feature>
<keyword evidence="1" id="KW-1133">Transmembrane helix</keyword>
<feature type="transmembrane region" description="Helical" evidence="1">
    <location>
        <begin position="250"/>
        <end position="266"/>
    </location>
</feature>
<dbReference type="PATRIC" id="fig|295405.11.peg.3762"/>
<keyword evidence="1" id="KW-0472">Membrane</keyword>
<feature type="transmembrane region" description="Helical" evidence="1">
    <location>
        <begin position="61"/>
        <end position="80"/>
    </location>
</feature>
<feature type="transmembrane region" description="Helical" evidence="1">
    <location>
        <begin position="137"/>
        <end position="159"/>
    </location>
</feature>
<evidence type="ECO:0000256" key="1">
    <source>
        <dbReference type="SAM" id="Phobius"/>
    </source>
</evidence>
<evidence type="ECO:0000313" key="2">
    <source>
        <dbReference type="EMBL" id="BAD50660.1"/>
    </source>
</evidence>
<accession>Q64PC1</accession>
<gene>
    <name evidence="2" type="ordered locus">BF3918</name>
</gene>
<feature type="transmembrane region" description="Helical" evidence="1">
    <location>
        <begin position="179"/>
        <end position="196"/>
    </location>
</feature>